<evidence type="ECO:0000256" key="3">
    <source>
        <dbReference type="ARBA" id="ARBA00022475"/>
    </source>
</evidence>
<reference evidence="10 11" key="1">
    <citation type="journal article" date="2007" name="Virology">
        <title>Shared and species-specific features among ichnovirus genomes.</title>
        <authorList>
            <person name="Tanaka K."/>
            <person name="Lapointe R."/>
            <person name="Barney W.E."/>
            <person name="Makkay A.M."/>
            <person name="Stoltz D."/>
            <person name="Cusson M."/>
            <person name="Webb B.A."/>
        </authorList>
    </citation>
    <scope>NUCLEOTIDE SEQUENCE [LARGE SCALE GENOMIC DNA]</scope>
</reference>
<evidence type="ECO:0000313" key="10">
    <source>
        <dbReference type="EMBL" id="AAS58041.1"/>
    </source>
</evidence>
<dbReference type="PANTHER" id="PTHR11893">
    <property type="entry name" value="INNEXIN"/>
    <property type="match status" value="1"/>
</dbReference>
<dbReference type="EMBL" id="AY547319">
    <property type="protein sequence ID" value="AAS58041.1"/>
    <property type="molecule type" value="Genomic_DNA"/>
</dbReference>
<keyword evidence="6" id="KW-0406">Ion transport</keyword>
<dbReference type="PANTHER" id="PTHR11893:SF41">
    <property type="entry name" value="INNEXIN INX2"/>
    <property type="match status" value="1"/>
</dbReference>
<evidence type="ECO:0000256" key="4">
    <source>
        <dbReference type="ARBA" id="ARBA00022692"/>
    </source>
</evidence>
<dbReference type="Pfam" id="PF00876">
    <property type="entry name" value="Innexin"/>
    <property type="match status" value="1"/>
</dbReference>
<proteinExistence type="predicted"/>
<evidence type="ECO:0000256" key="8">
    <source>
        <dbReference type="ARBA" id="ARBA00023303"/>
    </source>
</evidence>
<evidence type="ECO:0000256" key="6">
    <source>
        <dbReference type="ARBA" id="ARBA00023065"/>
    </source>
</evidence>
<dbReference type="Proteomes" id="UP000204242">
    <property type="component" value="Genome"/>
</dbReference>
<dbReference type="PRINTS" id="PR01262">
    <property type="entry name" value="INNEXIN"/>
</dbReference>
<dbReference type="RefSeq" id="YP_001031223.1">
    <property type="nucleotide sequence ID" value="NC_008946.1"/>
</dbReference>
<dbReference type="GO" id="GO:0005243">
    <property type="term" value="F:gap junction channel activity"/>
    <property type="evidence" value="ECO:0007669"/>
    <property type="project" value="TreeGrafter"/>
</dbReference>
<evidence type="ECO:0000256" key="9">
    <source>
        <dbReference type="SAM" id="Phobius"/>
    </source>
</evidence>
<dbReference type="KEGG" id="vg:5076283"/>
<dbReference type="GeneID" id="5076283"/>
<name>Q6QDA3_9VIRU</name>
<keyword evidence="4 9" id="KW-0812">Transmembrane</keyword>
<feature type="transmembrane region" description="Helical" evidence="9">
    <location>
        <begin position="111"/>
        <end position="130"/>
    </location>
</feature>
<dbReference type="PROSITE" id="PS51013">
    <property type="entry name" value="PANNEXIN"/>
    <property type="match status" value="1"/>
</dbReference>
<evidence type="ECO:0000256" key="7">
    <source>
        <dbReference type="ARBA" id="ARBA00023136"/>
    </source>
</evidence>
<evidence type="ECO:0000256" key="1">
    <source>
        <dbReference type="ARBA" id="ARBA00004651"/>
    </source>
</evidence>
<keyword evidence="5 9" id="KW-1133">Transmembrane helix</keyword>
<evidence type="ECO:0000313" key="11">
    <source>
        <dbReference type="Proteomes" id="UP000204242"/>
    </source>
</evidence>
<feature type="transmembrane region" description="Helical" evidence="9">
    <location>
        <begin position="266"/>
        <end position="287"/>
    </location>
</feature>
<dbReference type="InterPro" id="IPR000990">
    <property type="entry name" value="Innexin"/>
</dbReference>
<comment type="subcellular location">
    <subcellularLocation>
        <location evidence="1">Cell membrane</location>
        <topology evidence="1">Multi-pass membrane protein</topology>
    </subcellularLocation>
</comment>
<keyword evidence="7 9" id="KW-0472">Membrane</keyword>
<protein>
    <submittedName>
        <fullName evidence="10">Innexin Vnx-c16</fullName>
    </submittedName>
</protein>
<dbReference type="GO" id="GO:0005886">
    <property type="term" value="C:plasma membrane"/>
    <property type="evidence" value="ECO:0007669"/>
    <property type="project" value="UniProtKB-SubCell"/>
</dbReference>
<evidence type="ECO:0000256" key="2">
    <source>
        <dbReference type="ARBA" id="ARBA00022448"/>
    </source>
</evidence>
<keyword evidence="2" id="KW-0813">Transport</keyword>
<organism evidence="10 11">
    <name type="scientific">Ichnoviriform fugitivi</name>
    <dbReference type="NCBI Taxonomy" id="265522"/>
    <lineage>
        <taxon>Viruses</taxon>
        <taxon>Viruses incertae sedis</taxon>
        <taxon>Polydnaviriformidae</taxon>
        <taxon>Ichnoviriform</taxon>
    </lineage>
</organism>
<feature type="transmembrane region" description="Helical" evidence="9">
    <location>
        <begin position="30"/>
        <end position="49"/>
    </location>
</feature>
<sequence length="371" mass="42960">MLPVLSSLRGLLKIQSTSIDSNVDRLHYKVTVIVLLAFSILITSGQFFGEPMDCDFPDYRYHSLNTYCYIHSTFLGKQALNDRGDERVPTHLGSPGFTAEDQKNYYGYYEWVFIVLFLQAVSYYIPRFIWKSWEGGRIQMLAGGLADPVLSKDCIRENTKPLVDYFSMRLHSHNAYAAKYFIYETLYLANTVIQIFGMNRFFGEDFQYYGLNVAFHQQFGGNMVNPMEKVFPTITQCIYERYGPSGTMESRDGICVMAQNSVNSKIYVFLWFWFHILALLSALQIIYRIVLALAPPLRLWCFRSSSALNNAQEVDAVFRKLWIGDWFLLHMLQQNMNPLAYKELISQIAEHDDDTGEKNVFTMSPLYSEHV</sequence>
<keyword evidence="8" id="KW-0407">Ion channel</keyword>
<keyword evidence="3" id="KW-1003">Cell membrane</keyword>
<dbReference type="OrthoDB" id="30252at10239"/>
<evidence type="ECO:0000256" key="5">
    <source>
        <dbReference type="ARBA" id="ARBA00022989"/>
    </source>
</evidence>
<dbReference type="GO" id="GO:0007602">
    <property type="term" value="P:phototransduction"/>
    <property type="evidence" value="ECO:0007669"/>
    <property type="project" value="TreeGrafter"/>
</dbReference>
<accession>Q6QDA3</accession>
<dbReference type="GO" id="GO:0034220">
    <property type="term" value="P:monoatomic ion transmembrane transport"/>
    <property type="evidence" value="ECO:0007669"/>
    <property type="project" value="UniProtKB-KW"/>
</dbReference>